<dbReference type="EMBL" id="CAKXAJ010026402">
    <property type="protein sequence ID" value="CAH2267827.1"/>
    <property type="molecule type" value="Genomic_DNA"/>
</dbReference>
<name>A0A8S4SF31_9NEOP</name>
<keyword evidence="5" id="KW-1185">Reference proteome</keyword>
<keyword evidence="2" id="KW-0812">Transmembrane</keyword>
<dbReference type="AlphaFoldDB" id="A0A8S4SF31"/>
<feature type="region of interest" description="Disordered" evidence="1">
    <location>
        <begin position="518"/>
        <end position="586"/>
    </location>
</feature>
<evidence type="ECO:0000313" key="4">
    <source>
        <dbReference type="EMBL" id="CAH2267827.1"/>
    </source>
</evidence>
<evidence type="ECO:0000256" key="3">
    <source>
        <dbReference type="SAM" id="SignalP"/>
    </source>
</evidence>
<evidence type="ECO:0000256" key="1">
    <source>
        <dbReference type="SAM" id="MobiDB-lite"/>
    </source>
</evidence>
<dbReference type="Proteomes" id="UP000838756">
    <property type="component" value="Unassembled WGS sequence"/>
</dbReference>
<organism evidence="4 5">
    <name type="scientific">Pararge aegeria aegeria</name>
    <dbReference type="NCBI Taxonomy" id="348720"/>
    <lineage>
        <taxon>Eukaryota</taxon>
        <taxon>Metazoa</taxon>
        <taxon>Ecdysozoa</taxon>
        <taxon>Arthropoda</taxon>
        <taxon>Hexapoda</taxon>
        <taxon>Insecta</taxon>
        <taxon>Pterygota</taxon>
        <taxon>Neoptera</taxon>
        <taxon>Endopterygota</taxon>
        <taxon>Lepidoptera</taxon>
        <taxon>Glossata</taxon>
        <taxon>Ditrysia</taxon>
        <taxon>Papilionoidea</taxon>
        <taxon>Nymphalidae</taxon>
        <taxon>Satyrinae</taxon>
        <taxon>Satyrini</taxon>
        <taxon>Parargina</taxon>
        <taxon>Pararge</taxon>
    </lineage>
</organism>
<feature type="region of interest" description="Disordered" evidence="1">
    <location>
        <begin position="438"/>
        <end position="499"/>
    </location>
</feature>
<feature type="transmembrane region" description="Helical" evidence="2">
    <location>
        <begin position="332"/>
        <end position="355"/>
    </location>
</feature>
<feature type="compositionally biased region" description="Polar residues" evidence="1">
    <location>
        <begin position="459"/>
        <end position="473"/>
    </location>
</feature>
<dbReference type="OrthoDB" id="6614503at2759"/>
<keyword evidence="2" id="KW-0472">Membrane</keyword>
<protein>
    <submittedName>
        <fullName evidence="4">Jg5763 protein</fullName>
    </submittedName>
</protein>
<evidence type="ECO:0000313" key="5">
    <source>
        <dbReference type="Proteomes" id="UP000838756"/>
    </source>
</evidence>
<evidence type="ECO:0000256" key="2">
    <source>
        <dbReference type="SAM" id="Phobius"/>
    </source>
</evidence>
<comment type="caution">
    <text evidence="4">The sequence shown here is derived from an EMBL/GenBank/DDBJ whole genome shotgun (WGS) entry which is preliminary data.</text>
</comment>
<sequence length="586" mass="66852">MLLFMSLLLFTRIAWCNHVGSTLFYNRLGRAGCWTQEDIARLRARKIFEDNFIPPVIPLQRVNDDYIKETLRYFQNALKSTEKGLDRQTAAILEDVLMDTIGAHMRSEILPTVRFAFYAGYVPYRRVRELHDFYEQLKESLNTQGLGWNRPSRVPKLSNITVEKIRIGPGKYYSDPCSNLVTKRDANSCIHLPPLETDDGLLPSALKLPFKSGGLVSLTSPKSQNILLKYYSTASRCILHNSPESCRHTDFVNFNNELWHWMKKDVAPHLVDENLYAAYGGVLRMAAAAQNYGKGISRRNLFEYQDPEVSKWHPWKTLRQSYVSINSDWTPLLYVAVVMMIGLAICLIQVCYSYLLDDSGCHCKATPRQSSSYKDVSYANVDSNFPAMLPSHQNAVYYTEQTQRRRSSSKNRTSSLASIQTQRVFDMHENKEKLMPVIMNNDDETSEDSPRSKSCENGIENNRGINVSQTVRSKSPPELDTPVTQIQRKAPKAREKTQTPMFATSTVTNSVLTYQKGQETESWSESASSTSGRSFSSTDSKYRRRRSRGSHDLEWARRVISKHSLHAKSSGTELDINSFVTPKSHR</sequence>
<accession>A0A8S4SF31</accession>
<gene>
    <name evidence="4" type="primary">jg5763</name>
    <name evidence="4" type="ORF">PAEG_LOCUS26309</name>
</gene>
<feature type="signal peptide" evidence="3">
    <location>
        <begin position="1"/>
        <end position="16"/>
    </location>
</feature>
<proteinExistence type="predicted"/>
<feature type="compositionally biased region" description="Low complexity" evidence="1">
    <location>
        <begin position="520"/>
        <end position="539"/>
    </location>
</feature>
<feature type="chain" id="PRO_5035831725" evidence="3">
    <location>
        <begin position="17"/>
        <end position="586"/>
    </location>
</feature>
<keyword evidence="2" id="KW-1133">Transmembrane helix</keyword>
<reference evidence="4" key="1">
    <citation type="submission" date="2022-03" db="EMBL/GenBank/DDBJ databases">
        <authorList>
            <person name="Lindestad O."/>
        </authorList>
    </citation>
    <scope>NUCLEOTIDE SEQUENCE</scope>
</reference>
<feature type="region of interest" description="Disordered" evidence="1">
    <location>
        <begin position="400"/>
        <end position="421"/>
    </location>
</feature>
<keyword evidence="3" id="KW-0732">Signal</keyword>